<dbReference type="InterPro" id="IPR012865">
    <property type="entry name" value="DUF1642"/>
</dbReference>
<reference evidence="1" key="2">
    <citation type="submission" date="2014-10" db="EMBL/GenBank/DDBJ databases">
        <title>Contrasting mechanisms driving short-term and long-term diversification of pneumococci.</title>
        <authorList>
            <person name="Croucher N.J."/>
            <person name="Coupland P.C."/>
            <person name="Stevenson A.E."/>
            <person name="Callendrello A."/>
            <person name="Bentley S.D."/>
            <person name="Hanage W.P."/>
        </authorList>
    </citation>
    <scope>NUCLEOTIDE SEQUENCE</scope>
    <source>
        <strain evidence="1">R34-3131</strain>
    </source>
</reference>
<evidence type="ECO:0000313" key="1">
    <source>
        <dbReference type="EMBL" id="CDQ30293.1"/>
    </source>
</evidence>
<dbReference type="EMBL" id="LK020694">
    <property type="protein sequence ID" value="CDQ30293.1"/>
    <property type="molecule type" value="Genomic_DNA"/>
</dbReference>
<proteinExistence type="predicted"/>
<dbReference type="Pfam" id="PF07852">
    <property type="entry name" value="DUF1642"/>
    <property type="match status" value="1"/>
</dbReference>
<name>A0A098AQ84_STREE</name>
<dbReference type="AlphaFoldDB" id="A0A098AQ84"/>
<dbReference type="RefSeq" id="WP_054368734.1">
    <property type="nucleotide sequence ID" value="NZ_CNQN02000087.1"/>
</dbReference>
<accession>A0A098AQ84</accession>
<organism evidence="1">
    <name type="scientific">Streptococcus pneumoniae</name>
    <dbReference type="NCBI Taxonomy" id="1313"/>
    <lineage>
        <taxon>Bacteria</taxon>
        <taxon>Bacillati</taxon>
        <taxon>Bacillota</taxon>
        <taxon>Bacilli</taxon>
        <taxon>Lactobacillales</taxon>
        <taxon>Streptococcaceae</taxon>
        <taxon>Streptococcus</taxon>
    </lineage>
</organism>
<protein>
    <submittedName>
        <fullName evidence="1">Putative prophage protein</fullName>
    </submittedName>
</protein>
<sequence length="166" mass="19593">MNKQELIEKIGSLDKLYGEKYYVALDDVLDLVKQLDEPEKVVVPQFVAGWIEEARKSCKDVADFFDFDFTNEEVGKWFMQERPFDLAARAWLDGYEVEKEKRYRVKVKGICGNHETLNREKHSNKWLFSDREENSLYGTHHTRKELEDAGFSEVFNSPLFEVEEVE</sequence>
<reference evidence="1" key="1">
    <citation type="submission" date="2014-04" db="EMBL/GenBank/DDBJ databases">
        <authorList>
            <person name="Croucher N."/>
        </authorList>
    </citation>
    <scope>NUCLEOTIDE SEQUENCE</scope>
    <source>
        <strain evidence="1">R34-3131</strain>
    </source>
</reference>